<dbReference type="AlphaFoldDB" id="A0A834Y369"/>
<accession>A0A834Y369</accession>
<protein>
    <submittedName>
        <fullName evidence="2">Uncharacterized protein</fullName>
    </submittedName>
</protein>
<reference evidence="2 3" key="1">
    <citation type="submission" date="2020-08" db="EMBL/GenBank/DDBJ databases">
        <title>Aphidius gifuensis genome sequencing and assembly.</title>
        <authorList>
            <person name="Du Z."/>
        </authorList>
    </citation>
    <scope>NUCLEOTIDE SEQUENCE [LARGE SCALE GENOMIC DNA]</scope>
    <source>
        <strain evidence="2">YNYX2018</strain>
        <tissue evidence="2">Adults</tissue>
    </source>
</reference>
<keyword evidence="1" id="KW-0472">Membrane</keyword>
<dbReference type="Proteomes" id="UP000639338">
    <property type="component" value="Unassembled WGS sequence"/>
</dbReference>
<proteinExistence type="predicted"/>
<evidence type="ECO:0000256" key="1">
    <source>
        <dbReference type="SAM" id="Phobius"/>
    </source>
</evidence>
<dbReference type="EMBL" id="JACMRX010000001">
    <property type="protein sequence ID" value="KAF7996852.1"/>
    <property type="molecule type" value="Genomic_DNA"/>
</dbReference>
<keyword evidence="3" id="KW-1185">Reference proteome</keyword>
<dbReference type="OrthoDB" id="26525at2759"/>
<comment type="caution">
    <text evidence="2">The sequence shown here is derived from an EMBL/GenBank/DDBJ whole genome shotgun (WGS) entry which is preliminary data.</text>
</comment>
<organism evidence="2 3">
    <name type="scientific">Aphidius gifuensis</name>
    <name type="common">Parasitoid wasp</name>
    <dbReference type="NCBI Taxonomy" id="684658"/>
    <lineage>
        <taxon>Eukaryota</taxon>
        <taxon>Metazoa</taxon>
        <taxon>Ecdysozoa</taxon>
        <taxon>Arthropoda</taxon>
        <taxon>Hexapoda</taxon>
        <taxon>Insecta</taxon>
        <taxon>Pterygota</taxon>
        <taxon>Neoptera</taxon>
        <taxon>Endopterygota</taxon>
        <taxon>Hymenoptera</taxon>
        <taxon>Apocrita</taxon>
        <taxon>Ichneumonoidea</taxon>
        <taxon>Braconidae</taxon>
        <taxon>Aphidiinae</taxon>
        <taxon>Aphidius</taxon>
    </lineage>
</organism>
<sequence>MANTGGFIAHLVKLIVMILCIKYLGDAYTTLTLRAYQIYIIHSIIGLFRFGSNGGIIVKRSFRKFYDIFSNIVEIIPFAILSNEISCKCHVDDLLRQSLLLILTTLPIVYEIMPKKERQMTKKLLNHTINLQLLIILFVCLNNGSFSCINFILAYVFNRYFVETLCDSFDIPYDDLSQYSLSFVAIFSLTTLKELTN</sequence>
<evidence type="ECO:0000313" key="3">
    <source>
        <dbReference type="Proteomes" id="UP000639338"/>
    </source>
</evidence>
<keyword evidence="1" id="KW-1133">Transmembrane helix</keyword>
<name>A0A834Y369_APHGI</name>
<feature type="transmembrane region" description="Helical" evidence="1">
    <location>
        <begin position="133"/>
        <end position="156"/>
    </location>
</feature>
<keyword evidence="1" id="KW-0812">Transmembrane</keyword>
<feature type="transmembrane region" description="Helical" evidence="1">
    <location>
        <begin position="7"/>
        <end position="24"/>
    </location>
</feature>
<evidence type="ECO:0000313" key="2">
    <source>
        <dbReference type="EMBL" id="KAF7996852.1"/>
    </source>
</evidence>
<gene>
    <name evidence="2" type="ORF">HCN44_002498</name>
</gene>
<feature type="transmembrane region" description="Helical" evidence="1">
    <location>
        <begin position="36"/>
        <end position="58"/>
    </location>
</feature>